<dbReference type="AlphaFoldDB" id="A0A6J4UL13"/>
<sequence>MGRTPGEIERLLRRPSHEARGGVSRRPLHQGQTGHGSLNARAPPHGAGRARPAPHRPGQRPRPGAEDASVCRVHPRLVVGPRGPEPRDRIGVEAEGEWLLGADDPLPHRFHDAHEPRLAIPSRHSVNLVGAQNPSFLAEAPTCRRALPQRRRDDPGALPLHTAPDAATRRGCERRPLTPAPPALHHGPAPDDRWRVTPEGTIGDG</sequence>
<evidence type="ECO:0000313" key="2">
    <source>
        <dbReference type="EMBL" id="CAA9553814.1"/>
    </source>
</evidence>
<protein>
    <submittedName>
        <fullName evidence="2">Uncharacterized protein</fullName>
    </submittedName>
</protein>
<feature type="region of interest" description="Disordered" evidence="1">
    <location>
        <begin position="140"/>
        <end position="205"/>
    </location>
</feature>
<feature type="region of interest" description="Disordered" evidence="1">
    <location>
        <begin position="1"/>
        <end position="90"/>
    </location>
</feature>
<feature type="compositionally biased region" description="Basic and acidic residues" evidence="1">
    <location>
        <begin position="1"/>
        <end position="20"/>
    </location>
</feature>
<name>A0A6J4UL13_9BACT</name>
<feature type="compositionally biased region" description="Basic and acidic residues" evidence="1">
    <location>
        <begin position="167"/>
        <end position="176"/>
    </location>
</feature>
<organism evidence="2">
    <name type="scientific">uncultured Thermomicrobiales bacterium</name>
    <dbReference type="NCBI Taxonomy" id="1645740"/>
    <lineage>
        <taxon>Bacteria</taxon>
        <taxon>Pseudomonadati</taxon>
        <taxon>Thermomicrobiota</taxon>
        <taxon>Thermomicrobia</taxon>
        <taxon>Thermomicrobiales</taxon>
        <taxon>environmental samples</taxon>
    </lineage>
</organism>
<evidence type="ECO:0000256" key="1">
    <source>
        <dbReference type="SAM" id="MobiDB-lite"/>
    </source>
</evidence>
<proteinExistence type="predicted"/>
<gene>
    <name evidence="2" type="ORF">AVDCRST_MAG49-1948</name>
</gene>
<dbReference type="EMBL" id="CADCWG010000133">
    <property type="protein sequence ID" value="CAA9553814.1"/>
    <property type="molecule type" value="Genomic_DNA"/>
</dbReference>
<accession>A0A6J4UL13</accession>
<feature type="compositionally biased region" description="Low complexity" evidence="1">
    <location>
        <begin position="40"/>
        <end position="51"/>
    </location>
</feature>
<reference evidence="2" key="1">
    <citation type="submission" date="2020-02" db="EMBL/GenBank/DDBJ databases">
        <authorList>
            <person name="Meier V. D."/>
        </authorList>
    </citation>
    <scope>NUCLEOTIDE SEQUENCE</scope>
    <source>
        <strain evidence="2">AVDCRST_MAG49</strain>
    </source>
</reference>